<dbReference type="EMBL" id="JAMRDG010000002">
    <property type="protein sequence ID" value="KAJ3691872.1"/>
    <property type="molecule type" value="Genomic_DNA"/>
</dbReference>
<evidence type="ECO:0000313" key="1">
    <source>
        <dbReference type="EMBL" id="KAJ3691872.1"/>
    </source>
</evidence>
<dbReference type="InterPro" id="IPR007493">
    <property type="entry name" value="DUF538"/>
</dbReference>
<dbReference type="AlphaFoldDB" id="A0AAD5ZEI2"/>
<dbReference type="EMBL" id="JAMRDG010000001">
    <property type="protein sequence ID" value="KAJ3696330.1"/>
    <property type="molecule type" value="Genomic_DNA"/>
</dbReference>
<sequence length="145" mass="16543">MLRNEELMAKAEVYHGDEICRDKSRELLEEVGLPRGLLPLHDIVECGFIEETGFVWLRQKNKIEHYFPKAGRRVSYGEEITAYVEKQRIRKLTGVKGKELLMWLTISDISIDDSPPASRLLTCQTPSGIVRSFPASAFDLPEDHA</sequence>
<keyword evidence="3" id="KW-1185">Reference proteome</keyword>
<dbReference type="SUPFAM" id="SSF141562">
    <property type="entry name" value="At5g01610-like"/>
    <property type="match status" value="1"/>
</dbReference>
<dbReference type="InterPro" id="IPR036758">
    <property type="entry name" value="At5g01610-like"/>
</dbReference>
<dbReference type="Pfam" id="PF04398">
    <property type="entry name" value="DUF538"/>
    <property type="match status" value="1"/>
</dbReference>
<accession>A0AAD5ZEI2</accession>
<evidence type="ECO:0008006" key="4">
    <source>
        <dbReference type="Google" id="ProtNLM"/>
    </source>
</evidence>
<reference evidence="2 3" key="1">
    <citation type="journal article" date="2022" name="Cell">
        <title>Repeat-based holocentromeres influence genome architecture and karyotype evolution.</title>
        <authorList>
            <person name="Hofstatter P.G."/>
            <person name="Thangavel G."/>
            <person name="Lux T."/>
            <person name="Neumann P."/>
            <person name="Vondrak T."/>
            <person name="Novak P."/>
            <person name="Zhang M."/>
            <person name="Costa L."/>
            <person name="Castellani M."/>
            <person name="Scott A."/>
            <person name="Toegelov H."/>
            <person name="Fuchs J."/>
            <person name="Mata-Sucre Y."/>
            <person name="Dias Y."/>
            <person name="Vanzela A.L.L."/>
            <person name="Huettel B."/>
            <person name="Almeida C.C.S."/>
            <person name="Simkova H."/>
            <person name="Souza G."/>
            <person name="Pedrosa-Harand A."/>
            <person name="Macas J."/>
            <person name="Mayer K.F.X."/>
            <person name="Houben A."/>
            <person name="Marques A."/>
        </authorList>
    </citation>
    <scope>NUCLEOTIDE SEQUENCE [LARGE SCALE GENOMIC DNA]</scope>
    <source>
        <strain evidence="2">RhyTen1mFocal</strain>
    </source>
</reference>
<organism evidence="2 3">
    <name type="scientific">Rhynchospora tenuis</name>
    <dbReference type="NCBI Taxonomy" id="198213"/>
    <lineage>
        <taxon>Eukaryota</taxon>
        <taxon>Viridiplantae</taxon>
        <taxon>Streptophyta</taxon>
        <taxon>Embryophyta</taxon>
        <taxon>Tracheophyta</taxon>
        <taxon>Spermatophyta</taxon>
        <taxon>Magnoliopsida</taxon>
        <taxon>Liliopsida</taxon>
        <taxon>Poales</taxon>
        <taxon>Cyperaceae</taxon>
        <taxon>Cyperoideae</taxon>
        <taxon>Rhynchosporeae</taxon>
        <taxon>Rhynchospora</taxon>
    </lineage>
</organism>
<proteinExistence type="predicted"/>
<name>A0AAD5ZEI2_9POAL</name>
<gene>
    <name evidence="2" type="ORF">LUZ61_000035</name>
    <name evidence="1" type="ORF">LUZ61_021036</name>
</gene>
<dbReference type="Proteomes" id="UP001210211">
    <property type="component" value="Unassembled WGS sequence"/>
</dbReference>
<dbReference type="PANTHER" id="PTHR31676">
    <property type="entry name" value="T31J12.3 PROTEIN-RELATED"/>
    <property type="match status" value="1"/>
</dbReference>
<comment type="caution">
    <text evidence="2">The sequence shown here is derived from an EMBL/GenBank/DDBJ whole genome shotgun (WGS) entry which is preliminary data.</text>
</comment>
<evidence type="ECO:0000313" key="3">
    <source>
        <dbReference type="Proteomes" id="UP001210211"/>
    </source>
</evidence>
<dbReference type="Gene3D" id="2.30.240.10">
    <property type="entry name" value="At5g01610-like"/>
    <property type="match status" value="1"/>
</dbReference>
<protein>
    <recommendedName>
        <fullName evidence="4">DUF538 domain-containing protein</fullName>
    </recommendedName>
</protein>
<dbReference type="PANTHER" id="PTHR31676:SF10">
    <property type="entry name" value="EXPRESSED PROTEIN"/>
    <property type="match status" value="1"/>
</dbReference>
<evidence type="ECO:0000313" key="2">
    <source>
        <dbReference type="EMBL" id="KAJ3696330.1"/>
    </source>
</evidence>